<dbReference type="Pfam" id="PF12849">
    <property type="entry name" value="PBP_like_2"/>
    <property type="match status" value="1"/>
</dbReference>
<dbReference type="PROSITE" id="PS51257">
    <property type="entry name" value="PROKAR_LIPOPROTEIN"/>
    <property type="match status" value="1"/>
</dbReference>
<dbReference type="OrthoDB" id="186379at2"/>
<dbReference type="InterPro" id="IPR052738">
    <property type="entry name" value="ABC-Tungstate_binding"/>
</dbReference>
<protein>
    <submittedName>
        <fullName evidence="3">Extracellular solute-binding protein, family 1</fullName>
    </submittedName>
</protein>
<feature type="signal peptide" evidence="1">
    <location>
        <begin position="1"/>
        <end position="22"/>
    </location>
</feature>
<keyword evidence="4" id="KW-1185">Reference proteome</keyword>
<dbReference type="STRING" id="477974.Daud_1542"/>
<reference evidence="3 4" key="2">
    <citation type="journal article" date="2008" name="Science">
        <title>Environmental genomics reveals a single-species ecosystem deep within Earth.</title>
        <authorList>
            <person name="Chivian D."/>
            <person name="Brodie E.L."/>
            <person name="Alm E.J."/>
            <person name="Culley D.E."/>
            <person name="Dehal P.S."/>
            <person name="Desantis T.Z."/>
            <person name="Gihring T.M."/>
            <person name="Lapidus A."/>
            <person name="Lin L.H."/>
            <person name="Lowry S.R."/>
            <person name="Moser D.P."/>
            <person name="Richardson P.M."/>
            <person name="Southam G."/>
            <person name="Wanger G."/>
            <person name="Pratt L.M."/>
            <person name="Andersen G.L."/>
            <person name="Hazen T.C."/>
            <person name="Brockman F.J."/>
            <person name="Arkin A.P."/>
            <person name="Onstott T.C."/>
        </authorList>
    </citation>
    <scope>NUCLEOTIDE SEQUENCE [LARGE SCALE GENOMIC DNA]</scope>
    <source>
        <strain evidence="3 4">MP104C</strain>
    </source>
</reference>
<evidence type="ECO:0000259" key="2">
    <source>
        <dbReference type="Pfam" id="PF12849"/>
    </source>
</evidence>
<dbReference type="AlphaFoldDB" id="B1I4X7"/>
<evidence type="ECO:0000313" key="4">
    <source>
        <dbReference type="Proteomes" id="UP000008544"/>
    </source>
</evidence>
<organism evidence="3 4">
    <name type="scientific">Desulforudis audaxviator (strain MP104C)</name>
    <dbReference type="NCBI Taxonomy" id="477974"/>
    <lineage>
        <taxon>Bacteria</taxon>
        <taxon>Bacillati</taxon>
        <taxon>Bacillota</taxon>
        <taxon>Clostridia</taxon>
        <taxon>Thermoanaerobacterales</taxon>
        <taxon>Candidatus Desulforudaceae</taxon>
        <taxon>Candidatus Desulforudis</taxon>
    </lineage>
</organism>
<dbReference type="Proteomes" id="UP000008544">
    <property type="component" value="Chromosome"/>
</dbReference>
<dbReference type="EMBL" id="CP000860">
    <property type="protein sequence ID" value="ACA60045.1"/>
    <property type="molecule type" value="Genomic_DNA"/>
</dbReference>
<reference evidence="4" key="1">
    <citation type="submission" date="2007-10" db="EMBL/GenBank/DDBJ databases">
        <title>Complete sequence of chromosome of Desulforudis audaxviator MP104C.</title>
        <authorList>
            <person name="Copeland A."/>
            <person name="Lucas S."/>
            <person name="Lapidus A."/>
            <person name="Barry K."/>
            <person name="Glavina del Rio T."/>
            <person name="Dalin E."/>
            <person name="Tice H."/>
            <person name="Bruce D."/>
            <person name="Pitluck S."/>
            <person name="Lowry S.R."/>
            <person name="Larimer F."/>
            <person name="Land M.L."/>
            <person name="Hauser L."/>
            <person name="Kyrpides N."/>
            <person name="Ivanova N.N."/>
            <person name="Richardson P."/>
        </authorList>
    </citation>
    <scope>NUCLEOTIDE SEQUENCE [LARGE SCALE GENOMIC DNA]</scope>
    <source>
        <strain evidence="4">MP104C</strain>
    </source>
</reference>
<dbReference type="InterPro" id="IPR024370">
    <property type="entry name" value="PBP_domain"/>
</dbReference>
<dbReference type="KEGG" id="dau:Daud_1542"/>
<accession>B1I4X7</accession>
<evidence type="ECO:0000256" key="1">
    <source>
        <dbReference type="SAM" id="SignalP"/>
    </source>
</evidence>
<keyword evidence="1" id="KW-0732">Signal</keyword>
<dbReference type="Gene3D" id="3.40.190.10">
    <property type="entry name" value="Periplasmic binding protein-like II"/>
    <property type="match status" value="2"/>
</dbReference>
<dbReference type="PANTHER" id="PTHR37945:SF1">
    <property type="entry name" value="EXTRACELLULAR TUNGSTATE BINDING PROTEIN"/>
    <property type="match status" value="1"/>
</dbReference>
<gene>
    <name evidence="3" type="ordered locus">Daud_1542</name>
</gene>
<proteinExistence type="predicted"/>
<name>B1I4X7_DESAP</name>
<sequence length="283" mass="30382">MTLVKRPAFLAVAVFLTASLVAGCGGGGHQSAETPKEPPKELKLATTTSTYDSGLLEAVLPVFEEKHNYKVSVISVGTGAALETGKRGDCDVLLVHAKEQELALVAEGHFVDRHDVMYNDFVIVGPPDDPAGIAGGRDVKAAFRKIAETEAAFVSRGDDSGTHKTERKIWQGIGLEPRGGWYYSVGQGMGDTLRMASELKGYTLADRGTWVSLKEGLDLKVVLEGDPALFNQYGVMAVNPANHPHVDHEGAMKLIEFFISDEGQDLIAGFKKNGEQLFVPNAS</sequence>
<dbReference type="PANTHER" id="PTHR37945">
    <property type="entry name" value="EXTRACELLULAR TUNGSTATE BINDING PROTEIN"/>
    <property type="match status" value="1"/>
</dbReference>
<evidence type="ECO:0000313" key="3">
    <source>
        <dbReference type="EMBL" id="ACA60045.1"/>
    </source>
</evidence>
<dbReference type="HOGENOM" id="CLU_061511_0_0_9"/>
<dbReference type="SUPFAM" id="SSF53850">
    <property type="entry name" value="Periplasmic binding protein-like II"/>
    <property type="match status" value="1"/>
</dbReference>
<feature type="domain" description="PBP" evidence="2">
    <location>
        <begin position="41"/>
        <end position="262"/>
    </location>
</feature>
<feature type="chain" id="PRO_5039393911" evidence="1">
    <location>
        <begin position="23"/>
        <end position="283"/>
    </location>
</feature>
<dbReference type="eggNOG" id="COG2998">
    <property type="taxonomic scope" value="Bacteria"/>
</dbReference>